<proteinExistence type="predicted"/>
<accession>A0ACB9PI81</accession>
<gene>
    <name evidence="1" type="ORF">L6164_009292</name>
</gene>
<keyword evidence="2" id="KW-1185">Reference proteome</keyword>
<dbReference type="Proteomes" id="UP000828941">
    <property type="component" value="Chromosome 4"/>
</dbReference>
<comment type="caution">
    <text evidence="1">The sequence shown here is derived from an EMBL/GenBank/DDBJ whole genome shotgun (WGS) entry which is preliminary data.</text>
</comment>
<name>A0ACB9PI81_BAUVA</name>
<protein>
    <submittedName>
        <fullName evidence="1">Uncharacterized protein</fullName>
    </submittedName>
</protein>
<reference evidence="1 2" key="1">
    <citation type="journal article" date="2022" name="DNA Res.">
        <title>Chromosomal-level genome assembly of the orchid tree Bauhinia variegata (Leguminosae; Cercidoideae) supports the allotetraploid origin hypothesis of Bauhinia.</title>
        <authorList>
            <person name="Zhong Y."/>
            <person name="Chen Y."/>
            <person name="Zheng D."/>
            <person name="Pang J."/>
            <person name="Liu Y."/>
            <person name="Luo S."/>
            <person name="Meng S."/>
            <person name="Qian L."/>
            <person name="Wei D."/>
            <person name="Dai S."/>
            <person name="Zhou R."/>
        </authorList>
    </citation>
    <scope>NUCLEOTIDE SEQUENCE [LARGE SCALE GENOMIC DNA]</scope>
    <source>
        <strain evidence="1">BV-YZ2020</strain>
    </source>
</reference>
<evidence type="ECO:0000313" key="2">
    <source>
        <dbReference type="Proteomes" id="UP000828941"/>
    </source>
</evidence>
<evidence type="ECO:0000313" key="1">
    <source>
        <dbReference type="EMBL" id="KAI4348584.1"/>
    </source>
</evidence>
<dbReference type="EMBL" id="CM039429">
    <property type="protein sequence ID" value="KAI4348584.1"/>
    <property type="molecule type" value="Genomic_DNA"/>
</dbReference>
<sequence>MICAKGKKQMALVILSLILLALLQLRTPCNAAGKSRFKIASTSHLKPSKFHGGLKGNADNKDKSDDLFGADKRKVHTGPNPLHNR</sequence>
<organism evidence="1 2">
    <name type="scientific">Bauhinia variegata</name>
    <name type="common">Purple orchid tree</name>
    <name type="synonym">Phanera variegata</name>
    <dbReference type="NCBI Taxonomy" id="167791"/>
    <lineage>
        <taxon>Eukaryota</taxon>
        <taxon>Viridiplantae</taxon>
        <taxon>Streptophyta</taxon>
        <taxon>Embryophyta</taxon>
        <taxon>Tracheophyta</taxon>
        <taxon>Spermatophyta</taxon>
        <taxon>Magnoliopsida</taxon>
        <taxon>eudicotyledons</taxon>
        <taxon>Gunneridae</taxon>
        <taxon>Pentapetalae</taxon>
        <taxon>rosids</taxon>
        <taxon>fabids</taxon>
        <taxon>Fabales</taxon>
        <taxon>Fabaceae</taxon>
        <taxon>Cercidoideae</taxon>
        <taxon>Cercideae</taxon>
        <taxon>Bauhiniinae</taxon>
        <taxon>Bauhinia</taxon>
    </lineage>
</organism>